<dbReference type="SUPFAM" id="SSF54928">
    <property type="entry name" value="RNA-binding domain, RBD"/>
    <property type="match status" value="1"/>
</dbReference>
<evidence type="ECO:0000256" key="8">
    <source>
        <dbReference type="SAM" id="MobiDB-lite"/>
    </source>
</evidence>
<dbReference type="Proteomes" id="UP000472241">
    <property type="component" value="Unplaced"/>
</dbReference>
<evidence type="ECO:0000256" key="2">
    <source>
        <dbReference type="ARBA" id="ARBA00022540"/>
    </source>
</evidence>
<dbReference type="SMART" id="SM00360">
    <property type="entry name" value="RRM"/>
    <property type="match status" value="1"/>
</dbReference>
<dbReference type="GO" id="GO:0005634">
    <property type="term" value="C:nucleus"/>
    <property type="evidence" value="ECO:0007669"/>
    <property type="project" value="UniProtKB-SubCell"/>
</dbReference>
<keyword evidence="11" id="KW-1185">Reference proteome</keyword>
<evidence type="ECO:0000256" key="6">
    <source>
        <dbReference type="HAMAP-Rule" id="MF_03006"/>
    </source>
</evidence>
<evidence type="ECO:0000256" key="5">
    <source>
        <dbReference type="ARBA" id="ARBA00059944"/>
    </source>
</evidence>
<evidence type="ECO:0000259" key="9">
    <source>
        <dbReference type="PROSITE" id="PS50102"/>
    </source>
</evidence>
<keyword evidence="6" id="KW-0597">Phosphoprotein</keyword>
<dbReference type="HAMAP" id="MF_03006">
    <property type="entry name" value="eIF3g"/>
    <property type="match status" value="1"/>
</dbReference>
<gene>
    <name evidence="6 10" type="primary">EIF3G</name>
    <name evidence="6" type="synonym">EIF3S4</name>
</gene>
<evidence type="ECO:0000256" key="3">
    <source>
        <dbReference type="ARBA" id="ARBA00022884"/>
    </source>
</evidence>
<accession>A0A667G8L3</accession>
<reference evidence="10" key="2">
    <citation type="submission" date="2025-09" db="UniProtKB">
        <authorList>
            <consortium name="Ensembl"/>
        </authorList>
    </citation>
    <scope>IDENTIFICATION</scope>
</reference>
<dbReference type="GO" id="GO:0003743">
    <property type="term" value="F:translation initiation factor activity"/>
    <property type="evidence" value="ECO:0007669"/>
    <property type="project" value="UniProtKB-UniRule"/>
</dbReference>
<comment type="subunit">
    <text evidence="6">Component of the eukaryotic translation initiation factor 3 (eIF-3) complex, which is composed of 13 subunits: EIF3A, EIF3B, EIF3C, EIF3D, EIF3E, EIF3F, EIF3G, EIF3H, EIF3I, EIF3J, EIF3K, EIF3L and EIF3M. The eIF-3 complex appears to include 3 stable modules: module A is composed of EIF3A, EIF3B, EIF3G and EIF3I; module B is composed of EIF3F, EIF3H, and EIF3M; and module C is composed of EIF3C, EIF3D, EIF3E, EIF3K and EIF3L. EIF3C of module C binds EIF3B of module A and EIF3H of module B, thereby linking the three modules. EIF3J is a labile subunit that binds to the eIF-3 complex via EIF3B. The eIF-3 complex interacts with RPS6KB1 under conditions of nutrient depletion. Mitogenic stimulation leads to binding and activation of a complex composed of FRAP1 and RAPTOR, leading to phosphorylation and release of RPS6KB1 and binding of EIF4B to eIF-3. Interacts (via C-terminus) with AIFM1 (via N-terminus).</text>
</comment>
<dbReference type="GO" id="GO:0016282">
    <property type="term" value="C:eukaryotic 43S preinitiation complex"/>
    <property type="evidence" value="ECO:0007669"/>
    <property type="project" value="UniProtKB-UniRule"/>
</dbReference>
<protein>
    <recommendedName>
        <fullName evidence="6">Eukaryotic translation initiation factor 3 subunit G</fullName>
        <shortName evidence="6">eIF3g</shortName>
    </recommendedName>
    <alternativeName>
        <fullName evidence="6">Eukaryotic translation initiation factor 3 RNA-binding subunit</fullName>
        <shortName evidence="6">eIF-3 RNA-binding subunit</shortName>
    </alternativeName>
    <alternativeName>
        <fullName evidence="6">Eukaryotic translation initiation factor 3 subunit 4</fullName>
    </alternativeName>
    <alternativeName>
        <fullName evidence="6">eIF-3-delta</fullName>
    </alternativeName>
    <alternativeName>
        <fullName evidence="6">eIF3 p42</fullName>
    </alternativeName>
    <alternativeName>
        <fullName evidence="6">eIF3 p44</fullName>
    </alternativeName>
</protein>
<evidence type="ECO:0000313" key="11">
    <source>
        <dbReference type="Proteomes" id="UP000472241"/>
    </source>
</evidence>
<dbReference type="InterPro" id="IPR000504">
    <property type="entry name" value="RRM_dom"/>
</dbReference>
<comment type="similarity">
    <text evidence="6">Belongs to the eIF-3 subunit G family.</text>
</comment>
<comment type="function">
    <text evidence="5 6">RNA-binding component of the eukaryotic translation initiation factor 3 (eIF-3) complex, which is required for several steps in the initiation of protein synthesis. The eIF-3 complex associates with the 40S ribosome and facilitates the recruitment of eIF-1, eIF-1A, eIF-2:GTP:methionyl-tRNAi and eIF-5 to form the 43S pre-initiation complex (43S PIC). The eIF-3 complex stimulates mRNA recruitment to the 43S PIC and scanning of the mRNA for AUG recognition. The eIF-3 complex is also required for disassembly and recycling of post-termination ribosomal complexes and subsequently prevents premature joining of the 40S and 60S ribosomal subunits prior to initiation. The eIF-3 complex specifically targets and initiates translation of a subset of mRNAs involved in cell proliferation, including cell cycling, differentiation and apoptosis, and uses different modes of RNA stem-loop binding to exert either translational activation or repression. This subunit can bind 18S rRNA.</text>
</comment>
<dbReference type="InterPro" id="IPR034240">
    <property type="entry name" value="eIF3G_RRM"/>
</dbReference>
<feature type="compositionally biased region" description="Basic and acidic residues" evidence="8">
    <location>
        <begin position="242"/>
        <end position="254"/>
    </location>
</feature>
<dbReference type="CDD" id="cd12408">
    <property type="entry name" value="RRM_eIF3G_like"/>
    <property type="match status" value="1"/>
</dbReference>
<keyword evidence="4 6" id="KW-0648">Protein biosynthesis</keyword>
<dbReference type="Pfam" id="PF12353">
    <property type="entry name" value="eIF3g"/>
    <property type="match status" value="1"/>
</dbReference>
<evidence type="ECO:0000256" key="1">
    <source>
        <dbReference type="ARBA" id="ARBA00022490"/>
    </source>
</evidence>
<comment type="caution">
    <text evidence="6">Lacks conserved residue(s) required for the propagation of feature annotation.</text>
</comment>
<keyword evidence="1 6" id="KW-0963">Cytoplasm</keyword>
<evidence type="ECO:0000256" key="7">
    <source>
        <dbReference type="PROSITE-ProRule" id="PRU00176"/>
    </source>
</evidence>
<evidence type="ECO:0000313" key="10">
    <source>
        <dbReference type="Ensembl" id="ENSLCNP00005003157.1"/>
    </source>
</evidence>
<comment type="subcellular location">
    <subcellularLocation>
        <location evidence="6">Cytoplasm</location>
    </subcellularLocation>
    <subcellularLocation>
        <location evidence="6">Nucleus</location>
    </subcellularLocation>
    <subcellularLocation>
        <location evidence="6">Cytoplasm</location>
        <location evidence="6">Perinuclear region</location>
    </subcellularLocation>
    <text evidence="6">Colocalizes with AIFM1 in the nucleus and perinuclear region.</text>
</comment>
<dbReference type="GO" id="GO:0048471">
    <property type="term" value="C:perinuclear region of cytoplasm"/>
    <property type="evidence" value="ECO:0007669"/>
    <property type="project" value="UniProtKB-SubCell"/>
</dbReference>
<dbReference type="PROSITE" id="PS50102">
    <property type="entry name" value="RRM"/>
    <property type="match status" value="1"/>
</dbReference>
<dbReference type="InterPro" id="IPR012677">
    <property type="entry name" value="Nucleotide-bd_a/b_plait_sf"/>
</dbReference>
<proteinExistence type="inferred from homology"/>
<feature type="domain" description="RRM" evidence="9">
    <location>
        <begin position="260"/>
        <end position="338"/>
    </location>
</feature>
<dbReference type="AlphaFoldDB" id="A0A667G8L3"/>
<dbReference type="Gene3D" id="3.30.70.330">
    <property type="match status" value="1"/>
</dbReference>
<sequence>MVWVTPAHPSIASCGSWPTYCHGSPGTVGCAAASCRALALSSGTWGRELSLPASWSRHEVEARHMPGVVHARKQELSLSPLGGALGEGEECSGPDRLLWSGMSAKGVPRGLNLSLIPPRAQNWKKFGNSEFDPPGPNVATTTVSDDVSMTFITSKEDLNCQEEEDPMNKLKGQKIVSCRICKGDHWTTRCPYKDTLGPMQKELAEQLGLSTGEKEKLPGELEPVQAAQNKTGKYVPPSLRDGASRRGESMQPNRRADDNATIRVTNLSEDTRETDLQELFRPFGSISRIYLAKDKTTGQSKGFAFISFHRREDAARAIAGVSGFGYDHLILNVEWAKPSTN</sequence>
<dbReference type="InterPro" id="IPR024675">
    <property type="entry name" value="eIF3g_N"/>
</dbReference>
<name>A0A667G8L3_LYNCA</name>
<organism evidence="10 11">
    <name type="scientific">Lynx canadensis</name>
    <name type="common">Canada lynx</name>
    <name type="synonym">Felis canadensis</name>
    <dbReference type="NCBI Taxonomy" id="61383"/>
    <lineage>
        <taxon>Eukaryota</taxon>
        <taxon>Metazoa</taxon>
        <taxon>Chordata</taxon>
        <taxon>Craniata</taxon>
        <taxon>Vertebrata</taxon>
        <taxon>Euteleostomi</taxon>
        <taxon>Mammalia</taxon>
        <taxon>Eutheria</taxon>
        <taxon>Laurasiatheria</taxon>
        <taxon>Carnivora</taxon>
        <taxon>Feliformia</taxon>
        <taxon>Felidae</taxon>
        <taxon>Felinae</taxon>
        <taxon>Lynx</taxon>
    </lineage>
</organism>
<dbReference type="PANTHER" id="PTHR10352">
    <property type="entry name" value="EUKARYOTIC TRANSLATION INITIATION FACTOR 3 SUBUNIT G"/>
    <property type="match status" value="1"/>
</dbReference>
<reference evidence="10" key="1">
    <citation type="submission" date="2025-08" db="UniProtKB">
        <authorList>
            <consortium name="Ensembl"/>
        </authorList>
    </citation>
    <scope>IDENTIFICATION</scope>
</reference>
<keyword evidence="3 7" id="KW-0694">RNA-binding</keyword>
<dbReference type="GO" id="GO:0005852">
    <property type="term" value="C:eukaryotic translation initiation factor 3 complex"/>
    <property type="evidence" value="ECO:0007669"/>
    <property type="project" value="UniProtKB-UniRule"/>
</dbReference>
<dbReference type="InterPro" id="IPR017334">
    <property type="entry name" value="eIF3_g"/>
</dbReference>
<dbReference type="GO" id="GO:0001732">
    <property type="term" value="P:formation of cytoplasmic translation initiation complex"/>
    <property type="evidence" value="ECO:0007669"/>
    <property type="project" value="UniProtKB-UniRule"/>
</dbReference>
<dbReference type="CDD" id="cd12933">
    <property type="entry name" value="eIF3G"/>
    <property type="match status" value="1"/>
</dbReference>
<evidence type="ECO:0000256" key="4">
    <source>
        <dbReference type="ARBA" id="ARBA00022917"/>
    </source>
</evidence>
<dbReference type="Ensembl" id="ENSLCNT00005003605.1">
    <property type="protein sequence ID" value="ENSLCNP00005003157.1"/>
    <property type="gene ID" value="ENSLCNG00005002244.1"/>
</dbReference>
<dbReference type="Pfam" id="PF00076">
    <property type="entry name" value="RRM_1"/>
    <property type="match status" value="1"/>
</dbReference>
<keyword evidence="2 6" id="KW-0396">Initiation factor</keyword>
<dbReference type="GO" id="GO:0033290">
    <property type="term" value="C:eukaryotic 48S preinitiation complex"/>
    <property type="evidence" value="ECO:0007669"/>
    <property type="project" value="UniProtKB-UniRule"/>
</dbReference>
<dbReference type="GO" id="GO:0003723">
    <property type="term" value="F:RNA binding"/>
    <property type="evidence" value="ECO:0007669"/>
    <property type="project" value="UniProtKB-UniRule"/>
</dbReference>
<dbReference type="InterPro" id="IPR035979">
    <property type="entry name" value="RBD_domain_sf"/>
</dbReference>
<dbReference type="FunFam" id="3.30.70.330:FF:000194">
    <property type="entry name" value="Eukaryotic translation initiation factor 3 subunit G"/>
    <property type="match status" value="1"/>
</dbReference>
<comment type="PTM">
    <text evidence="6">Phosphorylated. Phosphorylation is enhanced upon serum stimulation.</text>
</comment>
<feature type="region of interest" description="Disordered" evidence="8">
    <location>
        <begin position="226"/>
        <end position="254"/>
    </location>
</feature>